<comment type="similarity">
    <text evidence="1">Belongs to the asparaginase 1 family.</text>
</comment>
<dbReference type="GO" id="GO:0006520">
    <property type="term" value="P:amino acid metabolic process"/>
    <property type="evidence" value="ECO:0007669"/>
    <property type="project" value="InterPro"/>
</dbReference>
<protein>
    <recommendedName>
        <fullName evidence="2">asparaginase</fullName>
        <ecNumber evidence="2">3.5.1.1</ecNumber>
    </recommendedName>
</protein>
<dbReference type="PROSITE" id="PS00144">
    <property type="entry name" value="ASN_GLN_ASE_1"/>
    <property type="match status" value="1"/>
</dbReference>
<organism evidence="5">
    <name type="scientific">Mycobacterium sp. (strain JLS)</name>
    <dbReference type="NCBI Taxonomy" id="164757"/>
    <lineage>
        <taxon>Bacteria</taxon>
        <taxon>Bacillati</taxon>
        <taxon>Actinomycetota</taxon>
        <taxon>Actinomycetes</taxon>
        <taxon>Mycobacteriales</taxon>
        <taxon>Mycobacteriaceae</taxon>
        <taxon>Mycobacterium</taxon>
    </lineage>
</organism>
<evidence type="ECO:0000256" key="1">
    <source>
        <dbReference type="ARBA" id="ARBA00010518"/>
    </source>
</evidence>
<feature type="region of interest" description="Disordered" evidence="4">
    <location>
        <begin position="1"/>
        <end position="117"/>
    </location>
</feature>
<dbReference type="EC" id="3.5.1.1" evidence="2"/>
<sequence>MSSDDKDEEQTGAEANASQKVADDPDAKITEKPEITDEHREVAKEMRKEYEEERPTIVMPGTGGTVAGTAVNDWVDENGEPKFGKDEGGEGTGGQDGGQDKAEDKAENKAEASSESG</sequence>
<feature type="compositionally biased region" description="Basic and acidic residues" evidence="4">
    <location>
        <begin position="98"/>
        <end position="117"/>
    </location>
</feature>
<evidence type="ECO:0000256" key="4">
    <source>
        <dbReference type="SAM" id="MobiDB-lite"/>
    </source>
</evidence>
<feature type="active site" evidence="3">
    <location>
        <position position="65"/>
    </location>
</feature>
<feature type="compositionally biased region" description="Acidic residues" evidence="4">
    <location>
        <begin position="1"/>
        <end position="11"/>
    </location>
</feature>
<reference evidence="5" key="1">
    <citation type="submission" date="2007-02" db="EMBL/GenBank/DDBJ databases">
        <title>Complete sequence of Mycobacterium sp. JLS.</title>
        <authorList>
            <consortium name="US DOE Joint Genome Institute"/>
            <person name="Copeland A."/>
            <person name="Lucas S."/>
            <person name="Lapidus A."/>
            <person name="Barry K."/>
            <person name="Detter J.C."/>
            <person name="Glavina del Rio T."/>
            <person name="Hammon N."/>
            <person name="Israni S."/>
            <person name="Dalin E."/>
            <person name="Tice H."/>
            <person name="Pitluck S."/>
            <person name="Chain P."/>
            <person name="Malfatti S."/>
            <person name="Shin M."/>
            <person name="Vergez L."/>
            <person name="Schmutz J."/>
            <person name="Larimer F."/>
            <person name="Land M."/>
            <person name="Hauser L."/>
            <person name="Kyrpides N."/>
            <person name="Mikhailova N."/>
            <person name="Miller C.D."/>
            <person name="Anderson A.J."/>
            <person name="Sims R.C."/>
            <person name="Richardson P."/>
        </authorList>
    </citation>
    <scope>NUCLEOTIDE SEQUENCE [LARGE SCALE GENOMIC DNA]</scope>
    <source>
        <strain evidence="5">JLS</strain>
    </source>
</reference>
<dbReference type="EMBL" id="CP000580">
    <property type="protein sequence ID" value="ABN96491.1"/>
    <property type="molecule type" value="Genomic_DNA"/>
</dbReference>
<gene>
    <name evidence="5" type="ordered locus">Mjls_0680</name>
</gene>
<feature type="compositionally biased region" description="Basic and acidic residues" evidence="4">
    <location>
        <begin position="79"/>
        <end position="88"/>
    </location>
</feature>
<name>A0A5Q5CBI3_MYCSJ</name>
<feature type="compositionally biased region" description="Basic and acidic residues" evidence="4">
    <location>
        <begin position="21"/>
        <end position="55"/>
    </location>
</feature>
<dbReference type="AlphaFoldDB" id="A0A5Q5CBI3"/>
<evidence type="ECO:0000313" key="5">
    <source>
        <dbReference type="EMBL" id="ABN96491.1"/>
    </source>
</evidence>
<dbReference type="InterPro" id="IPR020827">
    <property type="entry name" value="Asparaginase/glutaminase_AS1"/>
</dbReference>
<evidence type="ECO:0000256" key="3">
    <source>
        <dbReference type="PROSITE-ProRule" id="PRU10099"/>
    </source>
</evidence>
<dbReference type="KEGG" id="mjl:Mjls_0680"/>
<proteinExistence type="inferred from homology"/>
<accession>A0A5Q5CBI3</accession>
<evidence type="ECO:0000256" key="2">
    <source>
        <dbReference type="ARBA" id="ARBA00012920"/>
    </source>
</evidence>
<dbReference type="GO" id="GO:0004067">
    <property type="term" value="F:asparaginase activity"/>
    <property type="evidence" value="ECO:0007669"/>
    <property type="project" value="UniProtKB-EC"/>
</dbReference>